<dbReference type="GO" id="GO:0005929">
    <property type="term" value="C:cilium"/>
    <property type="evidence" value="ECO:0007669"/>
    <property type="project" value="UniProtKB-SubCell"/>
</dbReference>
<comment type="subcellular location">
    <subcellularLocation>
        <location evidence="1">Cell projection</location>
        <location evidence="1">Cilium</location>
    </subcellularLocation>
</comment>
<name>A0A0R3T1A5_RODNA</name>
<dbReference type="AlphaFoldDB" id="A0A0R3T1A5"/>
<dbReference type="Pfam" id="PF10234">
    <property type="entry name" value="Cluap1"/>
    <property type="match status" value="1"/>
</dbReference>
<evidence type="ECO:0000313" key="10">
    <source>
        <dbReference type="Proteomes" id="UP000278807"/>
    </source>
</evidence>
<feature type="region of interest" description="Disordered" evidence="8">
    <location>
        <begin position="323"/>
        <end position="348"/>
    </location>
</feature>
<evidence type="ECO:0000313" key="9">
    <source>
        <dbReference type="EMBL" id="VDN96505.1"/>
    </source>
</evidence>
<sequence>MSLKEIRNLSVLMRTLGYPRPISSEHFTAPNFPLVAEILYWLSQCLDSNFDISRCIDSEQERITFINSIVQFFSNKTSTKLNPKRLYEGNVHSVKEILKLAKVLYSALKLNKAVDTGNDGDLILSEALKQPQLIRSLAGQLTSLGSSLKSLVSKETDFRKSRKEAIERHLDVEWVEKCLNDATDIILGEVSNLEKDLSNIKEDEKALDEKIEKRRHELGRNKIRLSTLKSVRPTYMDEYEQLEEELKIHYETYLDHFRNISYLESLREENSLSDDVGENNVDTINKSTAGEGVGELLPNIDTNFSRNAFYVKNRSVSLRNFEDNKSESNSISDRTEPEDSITNDGEAYNRHDYSFSEDYDFVKGLSVVGHGYRMDGDWTPGKSGDKDEVISCIAFTRDGEISHYDIEEAFAEVLAETNKLAEEIENEQKANRMITNLNTQSLDELSTLE</sequence>
<evidence type="ECO:0000256" key="3">
    <source>
        <dbReference type="ARBA" id="ARBA00022794"/>
    </source>
</evidence>
<evidence type="ECO:0000256" key="5">
    <source>
        <dbReference type="ARBA" id="ARBA00023069"/>
    </source>
</evidence>
<keyword evidence="3" id="KW-0970">Cilium biogenesis/degradation</keyword>
<keyword evidence="4 7" id="KW-0175">Coiled coil</keyword>
<keyword evidence="6" id="KW-0966">Cell projection</keyword>
<dbReference type="PANTHER" id="PTHR21547">
    <property type="entry name" value="CLUSTERIN ASSOCIATED PROTEIN 1"/>
    <property type="match status" value="1"/>
</dbReference>
<evidence type="ECO:0000256" key="6">
    <source>
        <dbReference type="ARBA" id="ARBA00023273"/>
    </source>
</evidence>
<evidence type="ECO:0000256" key="7">
    <source>
        <dbReference type="SAM" id="Coils"/>
    </source>
</evidence>
<dbReference type="EMBL" id="UZAE01000195">
    <property type="protein sequence ID" value="VDN96505.1"/>
    <property type="molecule type" value="Genomic_DNA"/>
</dbReference>
<dbReference type="WBParaSite" id="HNAJ_0000064601-mRNA-1">
    <property type="protein sequence ID" value="HNAJ_0000064601-mRNA-1"/>
    <property type="gene ID" value="HNAJ_0000064601"/>
</dbReference>
<evidence type="ECO:0000256" key="2">
    <source>
        <dbReference type="ARBA" id="ARBA00008340"/>
    </source>
</evidence>
<evidence type="ECO:0000256" key="8">
    <source>
        <dbReference type="SAM" id="MobiDB-lite"/>
    </source>
</evidence>
<dbReference type="PANTHER" id="PTHR21547:SF0">
    <property type="entry name" value="CLUSTERIN-ASSOCIATED PROTEIN 1"/>
    <property type="match status" value="1"/>
</dbReference>
<dbReference type="Proteomes" id="UP000278807">
    <property type="component" value="Unassembled WGS sequence"/>
</dbReference>
<feature type="coiled-coil region" evidence="7">
    <location>
        <begin position="410"/>
        <end position="440"/>
    </location>
</feature>
<comment type="similarity">
    <text evidence="2">Belongs to the CLUAP1 family.</text>
</comment>
<dbReference type="STRING" id="102285.A0A0R3T1A5"/>
<dbReference type="GO" id="GO:0060271">
    <property type="term" value="P:cilium assembly"/>
    <property type="evidence" value="ECO:0007669"/>
    <property type="project" value="TreeGrafter"/>
</dbReference>
<accession>A0A0R3T1A5</accession>
<dbReference type="GO" id="GO:0005815">
    <property type="term" value="C:microtubule organizing center"/>
    <property type="evidence" value="ECO:0007669"/>
    <property type="project" value="TreeGrafter"/>
</dbReference>
<keyword evidence="10" id="KW-1185">Reference proteome</keyword>
<evidence type="ECO:0000256" key="4">
    <source>
        <dbReference type="ARBA" id="ARBA00023054"/>
    </source>
</evidence>
<gene>
    <name evidence="9" type="ORF">HNAJ_LOCUS646</name>
</gene>
<protein>
    <submittedName>
        <fullName evidence="11">Clusterin-associated protein 1</fullName>
    </submittedName>
</protein>
<dbReference type="GO" id="GO:0030992">
    <property type="term" value="C:intraciliary transport particle B"/>
    <property type="evidence" value="ECO:0007669"/>
    <property type="project" value="TreeGrafter"/>
</dbReference>
<evidence type="ECO:0000313" key="11">
    <source>
        <dbReference type="WBParaSite" id="HNAJ_0000064601-mRNA-1"/>
    </source>
</evidence>
<organism evidence="11">
    <name type="scientific">Rodentolepis nana</name>
    <name type="common">Dwarf tapeworm</name>
    <name type="synonym">Hymenolepis nana</name>
    <dbReference type="NCBI Taxonomy" id="102285"/>
    <lineage>
        <taxon>Eukaryota</taxon>
        <taxon>Metazoa</taxon>
        <taxon>Spiralia</taxon>
        <taxon>Lophotrochozoa</taxon>
        <taxon>Platyhelminthes</taxon>
        <taxon>Cestoda</taxon>
        <taxon>Eucestoda</taxon>
        <taxon>Cyclophyllidea</taxon>
        <taxon>Hymenolepididae</taxon>
        <taxon>Rodentolepis</taxon>
    </lineage>
</organism>
<evidence type="ECO:0000256" key="1">
    <source>
        <dbReference type="ARBA" id="ARBA00004138"/>
    </source>
</evidence>
<dbReference type="OrthoDB" id="438545at2759"/>
<dbReference type="InterPro" id="IPR019366">
    <property type="entry name" value="Clusterin-associated_protein-1"/>
</dbReference>
<keyword evidence="5" id="KW-0969">Cilium</keyword>
<reference evidence="11" key="1">
    <citation type="submission" date="2017-02" db="UniProtKB">
        <authorList>
            <consortium name="WormBaseParasite"/>
        </authorList>
    </citation>
    <scope>IDENTIFICATION</scope>
</reference>
<proteinExistence type="inferred from homology"/>
<reference evidence="9 10" key="2">
    <citation type="submission" date="2018-11" db="EMBL/GenBank/DDBJ databases">
        <authorList>
            <consortium name="Pathogen Informatics"/>
        </authorList>
    </citation>
    <scope>NUCLEOTIDE SEQUENCE [LARGE SCALE GENOMIC DNA]</scope>
</reference>